<feature type="region of interest" description="Disordered" evidence="1">
    <location>
        <begin position="113"/>
        <end position="133"/>
    </location>
</feature>
<protein>
    <submittedName>
        <fullName evidence="3">Heterokaryon incompatibility protein</fullName>
    </submittedName>
</protein>
<evidence type="ECO:0000259" key="2">
    <source>
        <dbReference type="Pfam" id="PF06985"/>
    </source>
</evidence>
<feature type="domain" description="Heterokaryon incompatibility" evidence="2">
    <location>
        <begin position="143"/>
        <end position="305"/>
    </location>
</feature>
<organism evidence="3 4">
    <name type="scientific">Apiospora rasikravindrae</name>
    <dbReference type="NCBI Taxonomy" id="990691"/>
    <lineage>
        <taxon>Eukaryota</taxon>
        <taxon>Fungi</taxon>
        <taxon>Dikarya</taxon>
        <taxon>Ascomycota</taxon>
        <taxon>Pezizomycotina</taxon>
        <taxon>Sordariomycetes</taxon>
        <taxon>Xylariomycetidae</taxon>
        <taxon>Amphisphaeriales</taxon>
        <taxon>Apiosporaceae</taxon>
        <taxon>Apiospora</taxon>
    </lineage>
</organism>
<evidence type="ECO:0000313" key="4">
    <source>
        <dbReference type="Proteomes" id="UP001444661"/>
    </source>
</evidence>
<sequence>MLSKHFKKAAAVPCEPPPRPPHPYLPLQGDEIRLLTINPVSPDLESISQISCNLQHVDLPNSGDSGADAGVADSGLYRGYARDWPELETAPETSQLFKSDAWVKKQDLSKYEEKVRQPIESSDGGPSLTHEEQHPWRHSWGDYVALSYVWGPQTPAKTILIDGLPFDVGPNLYLALEQLRRSQRIRQGFKVWIDAICINQQDIGERSHQVGRMRDIYASAWQVVSWLGGTQDDSDLAIDALRYMARLPTEPSEIEGMYRVKRGMDVRPLFITWDSYESPFRNEVFKAVLGFFTRPYWRRMWILQEIAMAQPEAPVLCGGKCLSWAEIRDAARLITADEERFGRLITGTLPSTWNFEIGQARLSERRHLSPERLWRLMTELLRVQSDQTDAPLPGATTDILKPLLLARDAAVTQEKDRVYGILGIKAVAERVSLTPDYTLPLSVNFQTFSSALLLGGSLDLLRLGSLLDKPIYTKGSLSTLGSRVLEAAPCIHNLPSWVVCWTCAALPVANLRAAYHAGGKPTVESRPPIVVSDSCLRIQGLIVDTIVSVGTCHPAEATDDCPVSGPKGRTSAYGELDGTREALWRTIVGNSTAQGDCPAPEEYSWLLDPRIWRDAVSGVVSHGLGLESVMKKNGSLDLCGYSLKELIFGPGRTRRPWGNDTTIQPRRKERLWPGPWTYWRGGG</sequence>
<keyword evidence="4" id="KW-1185">Reference proteome</keyword>
<feature type="region of interest" description="Disordered" evidence="1">
    <location>
        <begin position="1"/>
        <end position="22"/>
    </location>
</feature>
<accession>A0ABR1TYS1</accession>
<dbReference type="EMBL" id="JAQQWK010000002">
    <property type="protein sequence ID" value="KAK8051767.1"/>
    <property type="molecule type" value="Genomic_DNA"/>
</dbReference>
<dbReference type="InterPro" id="IPR010730">
    <property type="entry name" value="HET"/>
</dbReference>
<comment type="caution">
    <text evidence="3">The sequence shown here is derived from an EMBL/GenBank/DDBJ whole genome shotgun (WGS) entry which is preliminary data.</text>
</comment>
<proteinExistence type="predicted"/>
<evidence type="ECO:0000313" key="3">
    <source>
        <dbReference type="EMBL" id="KAK8051767.1"/>
    </source>
</evidence>
<dbReference type="PANTHER" id="PTHR24148:SF77">
    <property type="entry name" value="HETEROKARYON INCOMPATIBILITY DOMAIN-CONTAINING PROTEIN"/>
    <property type="match status" value="1"/>
</dbReference>
<dbReference type="PANTHER" id="PTHR24148">
    <property type="entry name" value="ANKYRIN REPEAT DOMAIN-CONTAINING PROTEIN 39 HOMOLOG-RELATED"/>
    <property type="match status" value="1"/>
</dbReference>
<dbReference type="Pfam" id="PF06985">
    <property type="entry name" value="HET"/>
    <property type="match status" value="1"/>
</dbReference>
<name>A0ABR1TYS1_9PEZI</name>
<gene>
    <name evidence="3" type="ORF">PG993_003152</name>
</gene>
<dbReference type="InterPro" id="IPR052895">
    <property type="entry name" value="HetReg/Transcr_Mod"/>
</dbReference>
<dbReference type="Proteomes" id="UP001444661">
    <property type="component" value="Unassembled WGS sequence"/>
</dbReference>
<evidence type="ECO:0000256" key="1">
    <source>
        <dbReference type="SAM" id="MobiDB-lite"/>
    </source>
</evidence>
<reference evidence="3 4" key="1">
    <citation type="submission" date="2023-01" db="EMBL/GenBank/DDBJ databases">
        <title>Analysis of 21 Apiospora genomes using comparative genomics revels a genus with tremendous synthesis potential of carbohydrate active enzymes and secondary metabolites.</title>
        <authorList>
            <person name="Sorensen T."/>
        </authorList>
    </citation>
    <scope>NUCLEOTIDE SEQUENCE [LARGE SCALE GENOMIC DNA]</scope>
    <source>
        <strain evidence="3 4">CBS 33761</strain>
    </source>
</reference>